<protein>
    <submittedName>
        <fullName evidence="1">175_t:CDS:1</fullName>
    </submittedName>
</protein>
<evidence type="ECO:0000313" key="2">
    <source>
        <dbReference type="Proteomes" id="UP000789342"/>
    </source>
</evidence>
<dbReference type="EMBL" id="CAJVPV010002812">
    <property type="protein sequence ID" value="CAG8536414.1"/>
    <property type="molecule type" value="Genomic_DNA"/>
</dbReference>
<sequence>MGVMRRCGVEFGGCSGVGRHVWGSVIGRNGVRELVDKNDFALAGIRGGA</sequence>
<name>A0A9N9FIS7_9GLOM</name>
<organism evidence="1 2">
    <name type="scientific">Acaulospora morrowiae</name>
    <dbReference type="NCBI Taxonomy" id="94023"/>
    <lineage>
        <taxon>Eukaryota</taxon>
        <taxon>Fungi</taxon>
        <taxon>Fungi incertae sedis</taxon>
        <taxon>Mucoromycota</taxon>
        <taxon>Glomeromycotina</taxon>
        <taxon>Glomeromycetes</taxon>
        <taxon>Diversisporales</taxon>
        <taxon>Acaulosporaceae</taxon>
        <taxon>Acaulospora</taxon>
    </lineage>
</organism>
<accession>A0A9N9FIS7</accession>
<evidence type="ECO:0000313" key="1">
    <source>
        <dbReference type="EMBL" id="CAG8536414.1"/>
    </source>
</evidence>
<dbReference type="Proteomes" id="UP000789342">
    <property type="component" value="Unassembled WGS sequence"/>
</dbReference>
<keyword evidence="2" id="KW-1185">Reference proteome</keyword>
<gene>
    <name evidence="1" type="ORF">AMORRO_LOCUS4916</name>
</gene>
<comment type="caution">
    <text evidence="1">The sequence shown here is derived from an EMBL/GenBank/DDBJ whole genome shotgun (WGS) entry which is preliminary data.</text>
</comment>
<proteinExistence type="predicted"/>
<dbReference type="AlphaFoldDB" id="A0A9N9FIS7"/>
<reference evidence="1" key="1">
    <citation type="submission" date="2021-06" db="EMBL/GenBank/DDBJ databases">
        <authorList>
            <person name="Kallberg Y."/>
            <person name="Tangrot J."/>
            <person name="Rosling A."/>
        </authorList>
    </citation>
    <scope>NUCLEOTIDE SEQUENCE</scope>
    <source>
        <strain evidence="1">CL551</strain>
    </source>
</reference>